<keyword evidence="1" id="KW-0472">Membrane</keyword>
<proteinExistence type="predicted"/>
<reference evidence="3 4" key="1">
    <citation type="submission" date="2018-06" db="EMBL/GenBank/DDBJ databases">
        <title>A transcriptomic atlas of mushroom development highlights an independent origin of complex multicellularity.</title>
        <authorList>
            <consortium name="DOE Joint Genome Institute"/>
            <person name="Krizsan K."/>
            <person name="Almasi E."/>
            <person name="Merenyi Z."/>
            <person name="Sahu N."/>
            <person name="Viragh M."/>
            <person name="Koszo T."/>
            <person name="Mondo S."/>
            <person name="Kiss B."/>
            <person name="Balint B."/>
            <person name="Kues U."/>
            <person name="Barry K."/>
            <person name="Hegedus J.C."/>
            <person name="Henrissat B."/>
            <person name="Johnson J."/>
            <person name="Lipzen A."/>
            <person name="Ohm R."/>
            <person name="Nagy I."/>
            <person name="Pangilinan J."/>
            <person name="Yan J."/>
            <person name="Xiong Y."/>
            <person name="Grigoriev I.V."/>
            <person name="Hibbett D.S."/>
            <person name="Nagy L.G."/>
        </authorList>
    </citation>
    <scope>NUCLEOTIDE SEQUENCE [LARGE SCALE GENOMIC DNA]</scope>
    <source>
        <strain evidence="3 4">SZMC22713</strain>
    </source>
</reference>
<keyword evidence="4" id="KW-1185">Reference proteome</keyword>
<protein>
    <submittedName>
        <fullName evidence="3">Uncharacterized protein</fullName>
    </submittedName>
</protein>
<dbReference type="OrthoDB" id="195231at2759"/>
<accession>A0A4Y7QDH3</accession>
<keyword evidence="1" id="KW-1133">Transmembrane helix</keyword>
<dbReference type="Proteomes" id="UP000294933">
    <property type="component" value="Unassembled WGS sequence"/>
</dbReference>
<feature type="chain" id="PRO_5021424094" evidence="2">
    <location>
        <begin position="27"/>
        <end position="297"/>
    </location>
</feature>
<dbReference type="VEuPathDB" id="FungiDB:BD410DRAFT_784778"/>
<sequence length="297" mass="32428">MLKHILTLGIVLSTVVHFSLVRAGLASEGSPCSLANNHLDPATHKFLTDCDDRSFCFVDANTNSTGGSTVNLTQNDNASGICAKKRCRSDEFPFGFAPGEQLPPQCGTGFFCPDSGSGCTPINKPGMSCELNRDAQCSQPPGSHDLASPLNSNGSICLRSQCMYANITLGLQCILESTLYAGYGTNGMPYSITILRDNCRSPRLYCDQSSNLCERTKEIGQPCQNDKECLSTSCGVANICVHIPGQVVIIKPWEYWLTSLAIMGVMTSICTFLTLSHKRHRLARSYELLEYHHEQIR</sequence>
<dbReference type="AlphaFoldDB" id="A0A4Y7QDH3"/>
<evidence type="ECO:0000313" key="4">
    <source>
        <dbReference type="Proteomes" id="UP000294933"/>
    </source>
</evidence>
<keyword evidence="2" id="KW-0732">Signal</keyword>
<dbReference type="STRING" id="50990.A0A4Y7QDH3"/>
<feature type="signal peptide" evidence="2">
    <location>
        <begin position="1"/>
        <end position="26"/>
    </location>
</feature>
<keyword evidence="1" id="KW-0812">Transmembrane</keyword>
<name>A0A4Y7QDH3_9AGAM</name>
<organism evidence="3 4">
    <name type="scientific">Rickenella mellea</name>
    <dbReference type="NCBI Taxonomy" id="50990"/>
    <lineage>
        <taxon>Eukaryota</taxon>
        <taxon>Fungi</taxon>
        <taxon>Dikarya</taxon>
        <taxon>Basidiomycota</taxon>
        <taxon>Agaricomycotina</taxon>
        <taxon>Agaricomycetes</taxon>
        <taxon>Hymenochaetales</taxon>
        <taxon>Rickenellaceae</taxon>
        <taxon>Rickenella</taxon>
    </lineage>
</organism>
<evidence type="ECO:0000313" key="3">
    <source>
        <dbReference type="EMBL" id="TDL25737.1"/>
    </source>
</evidence>
<evidence type="ECO:0000256" key="1">
    <source>
        <dbReference type="SAM" id="Phobius"/>
    </source>
</evidence>
<dbReference type="EMBL" id="ML170163">
    <property type="protein sequence ID" value="TDL25737.1"/>
    <property type="molecule type" value="Genomic_DNA"/>
</dbReference>
<evidence type="ECO:0000256" key="2">
    <source>
        <dbReference type="SAM" id="SignalP"/>
    </source>
</evidence>
<gene>
    <name evidence="3" type="ORF">BD410DRAFT_784778</name>
</gene>
<feature type="transmembrane region" description="Helical" evidence="1">
    <location>
        <begin position="255"/>
        <end position="275"/>
    </location>
</feature>